<dbReference type="RefSeq" id="WP_141196976.1">
    <property type="nucleotide sequence ID" value="NZ_CP041186.1"/>
</dbReference>
<dbReference type="CDD" id="cd07246">
    <property type="entry name" value="VOC_like"/>
    <property type="match status" value="1"/>
</dbReference>
<sequence length="159" mass="17235">MTEPVNPIPDGYHTITPSLTVRDCAEALEFYKDALGAVERMRAPGPEGSVWHAEIQIGDSIVMLNDEYPEQGAHGPQALGGSPVGLWLYVEDADAAFARAVEAGAEVTMPPADMFWGDRMGSVVDPYGHKWTFASKVEDVGPEEMKKRQQEAMGQAEGT</sequence>
<evidence type="ECO:0000256" key="1">
    <source>
        <dbReference type="SAM" id="MobiDB-lite"/>
    </source>
</evidence>
<dbReference type="InterPro" id="IPR037523">
    <property type="entry name" value="VOC_core"/>
</dbReference>
<protein>
    <submittedName>
        <fullName evidence="3">VOC family protein</fullName>
    </submittedName>
</protein>
<accession>A0A4Y6PQ84</accession>
<dbReference type="Gene3D" id="3.30.720.110">
    <property type="match status" value="1"/>
</dbReference>
<gene>
    <name evidence="3" type="ORF">FIV42_06975</name>
</gene>
<dbReference type="PROSITE" id="PS51819">
    <property type="entry name" value="VOC"/>
    <property type="match status" value="1"/>
</dbReference>
<evidence type="ECO:0000259" key="2">
    <source>
        <dbReference type="PROSITE" id="PS51819"/>
    </source>
</evidence>
<reference evidence="3 4" key="1">
    <citation type="submission" date="2019-06" db="EMBL/GenBank/DDBJ databases">
        <title>Persicimonas caeni gen. nov., sp. nov., a predatory bacterium isolated from solar saltern.</title>
        <authorList>
            <person name="Wang S."/>
        </authorList>
    </citation>
    <scope>NUCLEOTIDE SEQUENCE [LARGE SCALE GENOMIC DNA]</scope>
    <source>
        <strain evidence="3 4">YN101</strain>
    </source>
</reference>
<dbReference type="EMBL" id="CP041186">
    <property type="protein sequence ID" value="QDG50484.1"/>
    <property type="molecule type" value="Genomic_DNA"/>
</dbReference>
<feature type="domain" description="VOC" evidence="2">
    <location>
        <begin position="11"/>
        <end position="136"/>
    </location>
</feature>
<name>A0A4Y6PQ84_PERCE</name>
<dbReference type="OrthoDB" id="9795306at2"/>
<feature type="compositionally biased region" description="Basic and acidic residues" evidence="1">
    <location>
        <begin position="139"/>
        <end position="150"/>
    </location>
</feature>
<accession>A0A5B8Y190</accession>
<dbReference type="Gene3D" id="3.30.720.120">
    <property type="match status" value="1"/>
</dbReference>
<evidence type="ECO:0000313" key="4">
    <source>
        <dbReference type="Proteomes" id="UP000315995"/>
    </source>
</evidence>
<organism evidence="3 4">
    <name type="scientific">Persicimonas caeni</name>
    <dbReference type="NCBI Taxonomy" id="2292766"/>
    <lineage>
        <taxon>Bacteria</taxon>
        <taxon>Deltaproteobacteria</taxon>
        <taxon>Bradymonadales</taxon>
        <taxon>Bradymonadaceae</taxon>
        <taxon>Persicimonas</taxon>
    </lineage>
</organism>
<proteinExistence type="predicted"/>
<keyword evidence="4" id="KW-1185">Reference proteome</keyword>
<dbReference type="InterPro" id="IPR004360">
    <property type="entry name" value="Glyas_Fos-R_dOase_dom"/>
</dbReference>
<evidence type="ECO:0000313" key="3">
    <source>
        <dbReference type="EMBL" id="QDG50484.1"/>
    </source>
</evidence>
<dbReference type="AlphaFoldDB" id="A0A4Y6PQ84"/>
<dbReference type="Pfam" id="PF00903">
    <property type="entry name" value="Glyoxalase"/>
    <property type="match status" value="1"/>
</dbReference>
<dbReference type="Proteomes" id="UP000315995">
    <property type="component" value="Chromosome"/>
</dbReference>
<dbReference type="InterPro" id="IPR029068">
    <property type="entry name" value="Glyas_Bleomycin-R_OHBP_Dase"/>
</dbReference>
<feature type="region of interest" description="Disordered" evidence="1">
    <location>
        <begin position="139"/>
        <end position="159"/>
    </location>
</feature>
<dbReference type="PANTHER" id="PTHR34109">
    <property type="entry name" value="BNAUNNG04460D PROTEIN-RELATED"/>
    <property type="match status" value="1"/>
</dbReference>
<dbReference type="PANTHER" id="PTHR34109:SF1">
    <property type="entry name" value="VOC DOMAIN-CONTAINING PROTEIN"/>
    <property type="match status" value="1"/>
</dbReference>
<dbReference type="SUPFAM" id="SSF54593">
    <property type="entry name" value="Glyoxalase/Bleomycin resistance protein/Dihydroxybiphenyl dioxygenase"/>
    <property type="match status" value="1"/>
</dbReference>